<evidence type="ECO:0000256" key="1">
    <source>
        <dbReference type="SAM" id="MobiDB-lite"/>
    </source>
</evidence>
<protein>
    <submittedName>
        <fullName evidence="2">Uncharacterized protein</fullName>
    </submittedName>
</protein>
<dbReference type="AlphaFoldDB" id="A0A1B0GAB7"/>
<sequence>MASSNQAKKTSDQNDEDSLNASVGNYPTDQLEDFCGFTDTEETDEGTDKNACSTSSKNNKTPNGHDNTNEQTSPAALRVTENTETSTGNRLPVTPTMTTATNAIMPLAPRHRRIRRPFSQQNNQASITLIFRFYYI</sequence>
<feature type="compositionally biased region" description="Polar residues" evidence="1">
    <location>
        <begin position="50"/>
        <end position="97"/>
    </location>
</feature>
<dbReference type="EnsemblMetazoa" id="GMOY010254-RA">
    <property type="protein sequence ID" value="GMOY010254-PA"/>
    <property type="gene ID" value="GMOY010254"/>
</dbReference>
<feature type="compositionally biased region" description="Polar residues" evidence="1">
    <location>
        <begin position="19"/>
        <end position="28"/>
    </location>
</feature>
<accession>A0A1B0GAB7</accession>
<evidence type="ECO:0000313" key="2">
    <source>
        <dbReference type="EnsemblMetazoa" id="GMOY010254-PA"/>
    </source>
</evidence>
<dbReference type="Proteomes" id="UP000092444">
    <property type="component" value="Unassembled WGS sequence"/>
</dbReference>
<organism evidence="2 3">
    <name type="scientific">Glossina morsitans morsitans</name>
    <name type="common">Savannah tsetse fly</name>
    <dbReference type="NCBI Taxonomy" id="37546"/>
    <lineage>
        <taxon>Eukaryota</taxon>
        <taxon>Metazoa</taxon>
        <taxon>Ecdysozoa</taxon>
        <taxon>Arthropoda</taxon>
        <taxon>Hexapoda</taxon>
        <taxon>Insecta</taxon>
        <taxon>Pterygota</taxon>
        <taxon>Neoptera</taxon>
        <taxon>Endopterygota</taxon>
        <taxon>Diptera</taxon>
        <taxon>Brachycera</taxon>
        <taxon>Muscomorpha</taxon>
        <taxon>Hippoboscoidea</taxon>
        <taxon>Glossinidae</taxon>
        <taxon>Glossina</taxon>
    </lineage>
</organism>
<name>A0A1B0GAB7_GLOMM</name>
<reference evidence="2" key="1">
    <citation type="submission" date="2020-05" db="UniProtKB">
        <authorList>
            <consortium name="EnsemblMetazoa"/>
        </authorList>
    </citation>
    <scope>IDENTIFICATION</scope>
    <source>
        <strain evidence="2">Yale</strain>
    </source>
</reference>
<keyword evidence="3" id="KW-1185">Reference proteome</keyword>
<evidence type="ECO:0000313" key="3">
    <source>
        <dbReference type="Proteomes" id="UP000092444"/>
    </source>
</evidence>
<feature type="region of interest" description="Disordered" evidence="1">
    <location>
        <begin position="1"/>
        <end position="97"/>
    </location>
</feature>
<dbReference type="VEuPathDB" id="VectorBase:GMOY010254"/>
<dbReference type="EMBL" id="CCAG010002699">
    <property type="status" value="NOT_ANNOTATED_CDS"/>
    <property type="molecule type" value="Genomic_DNA"/>
</dbReference>
<proteinExistence type="predicted"/>